<reference evidence="1" key="1">
    <citation type="submission" date="2019-03" db="EMBL/GenBank/DDBJ databases">
        <authorList>
            <person name="Mank J."/>
            <person name="Almeida P."/>
        </authorList>
    </citation>
    <scope>NUCLEOTIDE SEQUENCE</scope>
    <source>
        <strain evidence="1">78183</strain>
    </source>
</reference>
<dbReference type="AlphaFoldDB" id="A0A6N2JYF9"/>
<proteinExistence type="predicted"/>
<organism evidence="1">
    <name type="scientific">Salix viminalis</name>
    <name type="common">Common osier</name>
    <name type="synonym">Basket willow</name>
    <dbReference type="NCBI Taxonomy" id="40686"/>
    <lineage>
        <taxon>Eukaryota</taxon>
        <taxon>Viridiplantae</taxon>
        <taxon>Streptophyta</taxon>
        <taxon>Embryophyta</taxon>
        <taxon>Tracheophyta</taxon>
        <taxon>Spermatophyta</taxon>
        <taxon>Magnoliopsida</taxon>
        <taxon>eudicotyledons</taxon>
        <taxon>Gunneridae</taxon>
        <taxon>Pentapetalae</taxon>
        <taxon>rosids</taxon>
        <taxon>fabids</taxon>
        <taxon>Malpighiales</taxon>
        <taxon>Salicaceae</taxon>
        <taxon>Saliceae</taxon>
        <taxon>Salix</taxon>
    </lineage>
</organism>
<accession>A0A6N2JYF9</accession>
<dbReference type="EMBL" id="CAADRP010000001">
    <property type="protein sequence ID" value="VFU20540.1"/>
    <property type="molecule type" value="Genomic_DNA"/>
</dbReference>
<sequence>MLLGLEHGTRAVAPSRDLQLIRALSNDVRRAFDHTATTCRGRAEFHRNVKAIDVRDINEILVCKLADCVFGEGVRGRTIALAS</sequence>
<protein>
    <submittedName>
        <fullName evidence="1">Uncharacterized protein</fullName>
    </submittedName>
</protein>
<gene>
    <name evidence="1" type="ORF">SVIM_LOCUS6294</name>
</gene>
<evidence type="ECO:0000313" key="1">
    <source>
        <dbReference type="EMBL" id="VFU20540.1"/>
    </source>
</evidence>
<name>A0A6N2JYF9_SALVM</name>